<name>V4BXL2_LOTGI</name>
<dbReference type="CTD" id="20247709"/>
<dbReference type="Proteomes" id="UP000030746">
    <property type="component" value="Unassembled WGS sequence"/>
</dbReference>
<gene>
    <name evidence="2" type="ORF">LOTGIDRAFT_228595</name>
</gene>
<keyword evidence="3" id="KW-1185">Reference proteome</keyword>
<feature type="chain" id="PRO_5004717269" description="Secreted protein" evidence="1">
    <location>
        <begin position="18"/>
        <end position="200"/>
    </location>
</feature>
<keyword evidence="1" id="KW-0732">Signal</keyword>
<evidence type="ECO:0000313" key="3">
    <source>
        <dbReference type="Proteomes" id="UP000030746"/>
    </source>
</evidence>
<dbReference type="AlphaFoldDB" id="V4BXL2"/>
<dbReference type="RefSeq" id="XP_009055451.1">
    <property type="nucleotide sequence ID" value="XM_009057203.1"/>
</dbReference>
<evidence type="ECO:0000256" key="1">
    <source>
        <dbReference type="SAM" id="SignalP"/>
    </source>
</evidence>
<accession>V4BXL2</accession>
<feature type="signal peptide" evidence="1">
    <location>
        <begin position="1"/>
        <end position="17"/>
    </location>
</feature>
<protein>
    <recommendedName>
        <fullName evidence="4">Secreted protein</fullName>
    </recommendedName>
</protein>
<sequence>MIVKVLIILLVVTGYQCFNVCESKFTMHDAIQQCFDDEFIDVIVPLQVDFNTSYVDLVENSPVGLYPQCNNTDAYQRAQLCADSVSRRCVNDTDLLPIKTELAKLLPFLCSHISDLDQHCLQRQYGSMETCMKTEVKRTIDSDTDSFDDALKIICMSYSVSTHCADVNLRTCGIRTRLTYKKLVRFSLPKGCYFNPPVIG</sequence>
<dbReference type="OMA" id="ITENTCN"/>
<proteinExistence type="predicted"/>
<organism evidence="2 3">
    <name type="scientific">Lottia gigantea</name>
    <name type="common">Giant owl limpet</name>
    <dbReference type="NCBI Taxonomy" id="225164"/>
    <lineage>
        <taxon>Eukaryota</taxon>
        <taxon>Metazoa</taxon>
        <taxon>Spiralia</taxon>
        <taxon>Lophotrochozoa</taxon>
        <taxon>Mollusca</taxon>
        <taxon>Gastropoda</taxon>
        <taxon>Patellogastropoda</taxon>
        <taxon>Lottioidea</taxon>
        <taxon>Lottiidae</taxon>
        <taxon>Lottia</taxon>
    </lineage>
</organism>
<evidence type="ECO:0000313" key="2">
    <source>
        <dbReference type="EMBL" id="ESO93829.1"/>
    </source>
</evidence>
<dbReference type="GeneID" id="20247709"/>
<dbReference type="HOGENOM" id="CLU_1367597_0_0_1"/>
<reference evidence="2 3" key="1">
    <citation type="journal article" date="2013" name="Nature">
        <title>Insights into bilaterian evolution from three spiralian genomes.</title>
        <authorList>
            <person name="Simakov O."/>
            <person name="Marletaz F."/>
            <person name="Cho S.J."/>
            <person name="Edsinger-Gonzales E."/>
            <person name="Havlak P."/>
            <person name="Hellsten U."/>
            <person name="Kuo D.H."/>
            <person name="Larsson T."/>
            <person name="Lv J."/>
            <person name="Arendt D."/>
            <person name="Savage R."/>
            <person name="Osoegawa K."/>
            <person name="de Jong P."/>
            <person name="Grimwood J."/>
            <person name="Chapman J.A."/>
            <person name="Shapiro H."/>
            <person name="Aerts A."/>
            <person name="Otillar R.P."/>
            <person name="Terry A.Y."/>
            <person name="Boore J.L."/>
            <person name="Grigoriev I.V."/>
            <person name="Lindberg D.R."/>
            <person name="Seaver E.C."/>
            <person name="Weisblat D.A."/>
            <person name="Putnam N.H."/>
            <person name="Rokhsar D.S."/>
        </authorList>
    </citation>
    <scope>NUCLEOTIDE SEQUENCE [LARGE SCALE GENOMIC DNA]</scope>
</reference>
<dbReference type="KEGG" id="lgi:LOTGIDRAFT_228595"/>
<evidence type="ECO:0008006" key="4">
    <source>
        <dbReference type="Google" id="ProtNLM"/>
    </source>
</evidence>
<dbReference type="EMBL" id="KB201890">
    <property type="protein sequence ID" value="ESO93829.1"/>
    <property type="molecule type" value="Genomic_DNA"/>
</dbReference>